<evidence type="ECO:0000313" key="3">
    <source>
        <dbReference type="Ensembl" id="ENSCSAVP00000016604.1"/>
    </source>
</evidence>
<dbReference type="Ensembl" id="ENSCSAVT00000016785.1">
    <property type="protein sequence ID" value="ENSCSAVP00000016604.1"/>
    <property type="gene ID" value="ENSCSAVG00000009762.1"/>
</dbReference>
<protein>
    <recommendedName>
        <fullName evidence="2">C2H2-type domain-containing protein</fullName>
    </recommendedName>
</protein>
<organism evidence="3 4">
    <name type="scientific">Ciona savignyi</name>
    <name type="common">Pacific transparent sea squirt</name>
    <dbReference type="NCBI Taxonomy" id="51511"/>
    <lineage>
        <taxon>Eukaryota</taxon>
        <taxon>Metazoa</taxon>
        <taxon>Chordata</taxon>
        <taxon>Tunicata</taxon>
        <taxon>Ascidiacea</taxon>
        <taxon>Phlebobranchia</taxon>
        <taxon>Cionidae</taxon>
        <taxon>Ciona</taxon>
    </lineage>
</organism>
<keyword evidence="1" id="KW-0479">Metal-binding</keyword>
<dbReference type="InParanoid" id="H2ZG88"/>
<dbReference type="HOGENOM" id="CLU_1199453_0_0_1"/>
<reference evidence="3" key="2">
    <citation type="submission" date="2025-08" db="UniProtKB">
        <authorList>
            <consortium name="Ensembl"/>
        </authorList>
    </citation>
    <scope>IDENTIFICATION</scope>
</reference>
<dbReference type="AlphaFoldDB" id="H2ZG88"/>
<feature type="domain" description="C2H2-type" evidence="2">
    <location>
        <begin position="44"/>
        <end position="74"/>
    </location>
</feature>
<evidence type="ECO:0000259" key="2">
    <source>
        <dbReference type="PROSITE" id="PS50157"/>
    </source>
</evidence>
<reference evidence="3" key="3">
    <citation type="submission" date="2025-09" db="UniProtKB">
        <authorList>
            <consortium name="Ensembl"/>
        </authorList>
    </citation>
    <scope>IDENTIFICATION</scope>
</reference>
<evidence type="ECO:0000256" key="1">
    <source>
        <dbReference type="PROSITE-ProRule" id="PRU00042"/>
    </source>
</evidence>
<accession>H2ZG88</accession>
<dbReference type="PROSITE" id="PS50157">
    <property type="entry name" value="ZINC_FINGER_C2H2_2"/>
    <property type="match status" value="1"/>
</dbReference>
<proteinExistence type="predicted"/>
<sequence>MLIDYYSGKFIMTNESCADFKKQSTLVLKLSPTLDDLKQTEARLMCNVEFCKKSFTNKAALQAHTLTLHTGIKNSQALHNRVNYFCSILTCPHSLKNETSPFLSLRALKQHIHGANFYLEQQCNKLTGAESSNRELDLPVHIETQTEMNFCQMQCTAQTQTRSDSSNNNNSTEIRSLDDLLNDIETQTDTLFTWPSQMNNVISSYTQTATEPDKEDDILSHLFNIETQTEW</sequence>
<reference evidence="4" key="1">
    <citation type="submission" date="2003-08" db="EMBL/GenBank/DDBJ databases">
        <authorList>
            <person name="Birren B."/>
            <person name="Nusbaum C."/>
            <person name="Abebe A."/>
            <person name="Abouelleil A."/>
            <person name="Adekoya E."/>
            <person name="Ait-zahra M."/>
            <person name="Allen N."/>
            <person name="Allen T."/>
            <person name="An P."/>
            <person name="Anderson M."/>
            <person name="Anderson S."/>
            <person name="Arachchi H."/>
            <person name="Armbruster J."/>
            <person name="Bachantsang P."/>
            <person name="Baldwin J."/>
            <person name="Barry A."/>
            <person name="Bayul T."/>
            <person name="Blitshsteyn B."/>
            <person name="Bloom T."/>
            <person name="Blye J."/>
            <person name="Boguslavskiy L."/>
            <person name="Borowsky M."/>
            <person name="Boukhgalter B."/>
            <person name="Brunache A."/>
            <person name="Butler J."/>
            <person name="Calixte N."/>
            <person name="Calvo S."/>
            <person name="Camarata J."/>
            <person name="Campo K."/>
            <person name="Chang J."/>
            <person name="Cheshatsang Y."/>
            <person name="Citroen M."/>
            <person name="Collymore A."/>
            <person name="Considine T."/>
            <person name="Cook A."/>
            <person name="Cooke P."/>
            <person name="Corum B."/>
            <person name="Cuomo C."/>
            <person name="David R."/>
            <person name="Dawoe T."/>
            <person name="Degray S."/>
            <person name="Dodge S."/>
            <person name="Dooley K."/>
            <person name="Dorje P."/>
            <person name="Dorjee K."/>
            <person name="Dorris L."/>
            <person name="Duffey N."/>
            <person name="Dupes A."/>
            <person name="Elkins T."/>
            <person name="Engels R."/>
            <person name="Erickson J."/>
            <person name="Farina A."/>
            <person name="Faro S."/>
            <person name="Ferreira P."/>
            <person name="Fischer H."/>
            <person name="Fitzgerald M."/>
            <person name="Foley K."/>
            <person name="Gage D."/>
            <person name="Galagan J."/>
            <person name="Gearin G."/>
            <person name="Gnerre S."/>
            <person name="Gnirke A."/>
            <person name="Goyette A."/>
            <person name="Graham J."/>
            <person name="Grandbois E."/>
            <person name="Gyaltsen K."/>
            <person name="Hafez N."/>
            <person name="Hagopian D."/>
            <person name="Hagos B."/>
            <person name="Hall J."/>
            <person name="Hatcher B."/>
            <person name="Heller A."/>
            <person name="Higgins H."/>
            <person name="Honan T."/>
            <person name="Horn A."/>
            <person name="Houde N."/>
            <person name="Hughes L."/>
            <person name="Hulme W."/>
            <person name="Husby E."/>
            <person name="Iliev I."/>
            <person name="Jaffe D."/>
            <person name="Jones C."/>
            <person name="Kamal M."/>
            <person name="Kamat A."/>
            <person name="Kamvysselis M."/>
            <person name="Karlsson E."/>
            <person name="Kells C."/>
            <person name="Kieu A."/>
            <person name="Kisner P."/>
            <person name="Kodira C."/>
            <person name="Kulbokas E."/>
            <person name="Labutti K."/>
            <person name="Lama D."/>
            <person name="Landers T."/>
            <person name="Leger J."/>
            <person name="Levine S."/>
            <person name="Lewis D."/>
            <person name="Lewis T."/>
            <person name="Lindblad-toh K."/>
            <person name="Liu X."/>
            <person name="Lokyitsang T."/>
            <person name="Lokyitsang Y."/>
            <person name="Lucien O."/>
            <person name="Lui A."/>
            <person name="Ma L.J."/>
            <person name="Mabbitt R."/>
            <person name="Macdonald J."/>
            <person name="Maclean C."/>
            <person name="Major J."/>
            <person name="Manning J."/>
            <person name="Marabella R."/>
            <person name="Maru K."/>
            <person name="Matthews C."/>
            <person name="Mauceli E."/>
            <person name="Mccarthy M."/>
            <person name="Mcdonough S."/>
            <person name="Mcghee T."/>
            <person name="Meldrim J."/>
            <person name="Meneus L."/>
            <person name="Mesirov J."/>
            <person name="Mihalev A."/>
            <person name="Mihova T."/>
            <person name="Mikkelsen T."/>
            <person name="Mlenga V."/>
            <person name="Moru K."/>
            <person name="Mozes J."/>
            <person name="Mulrain L."/>
            <person name="Munson G."/>
            <person name="Naylor J."/>
            <person name="Newes C."/>
            <person name="Nguyen C."/>
            <person name="Nguyen N."/>
            <person name="Nguyen T."/>
            <person name="Nicol R."/>
            <person name="Nielsen C."/>
            <person name="Nizzari M."/>
            <person name="Norbu C."/>
            <person name="Norbu N."/>
            <person name="O'donnell P."/>
            <person name="Okoawo O."/>
            <person name="O'leary S."/>
            <person name="Omotosho B."/>
            <person name="O'neill K."/>
            <person name="Osman S."/>
            <person name="Parker S."/>
            <person name="Perrin D."/>
            <person name="Phunkhang P."/>
            <person name="Piqani B."/>
            <person name="Purcell S."/>
            <person name="Rachupka T."/>
            <person name="Ramasamy U."/>
            <person name="Rameau R."/>
            <person name="Ray V."/>
            <person name="Raymond C."/>
            <person name="Retta R."/>
            <person name="Richardson S."/>
            <person name="Rise C."/>
            <person name="Rodriguez J."/>
            <person name="Rogers J."/>
            <person name="Rogov P."/>
            <person name="Rutman M."/>
            <person name="Schupbach R."/>
            <person name="Seaman C."/>
            <person name="Settipalli S."/>
            <person name="Sharpe T."/>
            <person name="Sheridan J."/>
            <person name="Sherpa N."/>
            <person name="Shi J."/>
            <person name="Smirnov S."/>
            <person name="Smith C."/>
            <person name="Sougnez C."/>
            <person name="Spencer B."/>
            <person name="Stalker J."/>
            <person name="Stange-thomann N."/>
            <person name="Stavropoulos S."/>
            <person name="Stetson K."/>
            <person name="Stone C."/>
            <person name="Stone S."/>
            <person name="Stubbs M."/>
            <person name="Talamas J."/>
            <person name="Tchuinga P."/>
            <person name="Tenzing P."/>
            <person name="Tesfaye S."/>
            <person name="Theodore J."/>
            <person name="Thoulutsang Y."/>
            <person name="Topham K."/>
            <person name="Towey S."/>
            <person name="Tsamla T."/>
            <person name="Tsomo N."/>
            <person name="Vallee D."/>
            <person name="Vassiliev H."/>
            <person name="Venkataraman V."/>
            <person name="Vinson J."/>
            <person name="Vo A."/>
            <person name="Wade C."/>
            <person name="Wang S."/>
            <person name="Wangchuk T."/>
            <person name="Wangdi T."/>
            <person name="Whittaker C."/>
            <person name="Wilkinson J."/>
            <person name="Wu Y."/>
            <person name="Wyman D."/>
            <person name="Yadav S."/>
            <person name="Yang S."/>
            <person name="Yang X."/>
            <person name="Yeager S."/>
            <person name="Yee E."/>
            <person name="Young G."/>
            <person name="Zainoun J."/>
            <person name="Zembeck L."/>
            <person name="Zimmer A."/>
            <person name="Zody M."/>
            <person name="Lander E."/>
        </authorList>
    </citation>
    <scope>NUCLEOTIDE SEQUENCE [LARGE SCALE GENOMIC DNA]</scope>
</reference>
<evidence type="ECO:0000313" key="4">
    <source>
        <dbReference type="Proteomes" id="UP000007875"/>
    </source>
</evidence>
<dbReference type="PROSITE" id="PS00028">
    <property type="entry name" value="ZINC_FINGER_C2H2_1"/>
    <property type="match status" value="1"/>
</dbReference>
<name>H2ZG88_CIOSA</name>
<dbReference type="GO" id="GO:0008270">
    <property type="term" value="F:zinc ion binding"/>
    <property type="evidence" value="ECO:0007669"/>
    <property type="project" value="UniProtKB-KW"/>
</dbReference>
<dbReference type="InterPro" id="IPR013087">
    <property type="entry name" value="Znf_C2H2_type"/>
</dbReference>
<keyword evidence="4" id="KW-1185">Reference proteome</keyword>
<dbReference type="Proteomes" id="UP000007875">
    <property type="component" value="Unassembled WGS sequence"/>
</dbReference>
<dbReference type="Gene3D" id="3.30.160.60">
    <property type="entry name" value="Classic Zinc Finger"/>
    <property type="match status" value="1"/>
</dbReference>
<keyword evidence="1" id="KW-0862">Zinc</keyword>
<keyword evidence="1" id="KW-0863">Zinc-finger</keyword>